<evidence type="ECO:0000313" key="2">
    <source>
        <dbReference type="EMBL" id="OKY77872.1"/>
    </source>
</evidence>
<comment type="similarity">
    <text evidence="1">Belongs to the UPF0201 family.</text>
</comment>
<organism evidence="2 3">
    <name type="scientific">Methanohalarchaeum thermophilum</name>
    <dbReference type="NCBI Taxonomy" id="1903181"/>
    <lineage>
        <taxon>Archaea</taxon>
        <taxon>Methanobacteriati</taxon>
        <taxon>Methanobacteriota</taxon>
        <taxon>Methanonatronarchaeia</taxon>
        <taxon>Methanonatronarchaeales</taxon>
        <taxon>Methanonatronarchaeaceae</taxon>
        <taxon>Candidatus Methanohalarchaeum</taxon>
    </lineage>
</organism>
<proteinExistence type="inferred from homology"/>
<dbReference type="InterPro" id="IPR022803">
    <property type="entry name" value="Ribosomal_uL5_dom_sf"/>
</dbReference>
<protein>
    <recommendedName>
        <fullName evidence="1">UPF0201 protein BTN85_0348</fullName>
    </recommendedName>
</protein>
<dbReference type="Gene3D" id="3.30.1440.10">
    <property type="match status" value="1"/>
</dbReference>
<gene>
    <name evidence="2" type="ORF">BTN85_0348</name>
</gene>
<dbReference type="STRING" id="1903181.BTN85_0348"/>
<reference evidence="2" key="1">
    <citation type="submission" date="2016-12" db="EMBL/GenBank/DDBJ databases">
        <title>Discovery of methanogenic haloarchaea.</title>
        <authorList>
            <person name="Sorokin D.Y."/>
            <person name="Makarova K.S."/>
            <person name="Abbas B."/>
            <person name="Ferrer M."/>
            <person name="Golyshin P.N."/>
        </authorList>
    </citation>
    <scope>NUCLEOTIDE SEQUENCE [LARGE SCALE GENOMIC DNA]</scope>
    <source>
        <strain evidence="2">HMET1</strain>
    </source>
</reference>
<dbReference type="AlphaFoldDB" id="A0A1Q6DU67"/>
<dbReference type="Pfam" id="PF01877">
    <property type="entry name" value="RNA_binding"/>
    <property type="match status" value="1"/>
</dbReference>
<keyword evidence="3" id="KW-1185">Reference proteome</keyword>
<dbReference type="EMBL" id="MSDW01000001">
    <property type="protein sequence ID" value="OKY77872.1"/>
    <property type="molecule type" value="Genomic_DNA"/>
</dbReference>
<dbReference type="Proteomes" id="UP000185744">
    <property type="component" value="Unassembled WGS sequence"/>
</dbReference>
<dbReference type="PANTHER" id="PTHR39652">
    <property type="entry name" value="UPF0201 PROTEIN TK1335"/>
    <property type="match status" value="1"/>
</dbReference>
<dbReference type="InterPro" id="IPR002739">
    <property type="entry name" value="PAB1135-like"/>
</dbReference>
<dbReference type="PANTHER" id="PTHR39652:SF1">
    <property type="entry name" value="UPF0201 PROTEIN TK1335"/>
    <property type="match status" value="1"/>
</dbReference>
<dbReference type="SUPFAM" id="SSF55282">
    <property type="entry name" value="RL5-like"/>
    <property type="match status" value="1"/>
</dbReference>
<accession>A0A1Q6DU67</accession>
<evidence type="ECO:0000313" key="3">
    <source>
        <dbReference type="Proteomes" id="UP000185744"/>
    </source>
</evidence>
<evidence type="ECO:0000256" key="1">
    <source>
        <dbReference type="HAMAP-Rule" id="MF_01112"/>
    </source>
</evidence>
<dbReference type="InParanoid" id="A0A1Q6DU67"/>
<dbReference type="HAMAP" id="MF_01112">
    <property type="entry name" value="UPF0201"/>
    <property type="match status" value="1"/>
</dbReference>
<sequence>MTEVKVKTPIYPTESKEKVKKAIRNFFPTINIKIQKKGDIDYLTGDGTFDDLKKLKELILEQKISDTARSVLKKNSFKFSLNKQSALVEKVNFKENAPLGTIYVEINDINNENELINWLAPKTKDGEPIRSEKR</sequence>
<comment type="caution">
    <text evidence="2">The sequence shown here is derived from an EMBL/GenBank/DDBJ whole genome shotgun (WGS) entry which is preliminary data.</text>
</comment>
<name>A0A1Q6DU67_METT1</name>